<dbReference type="Proteomes" id="UP000230750">
    <property type="component" value="Unassembled WGS sequence"/>
</dbReference>
<evidence type="ECO:0000313" key="5">
    <source>
        <dbReference type="Proteomes" id="UP000230750"/>
    </source>
</evidence>
<dbReference type="EC" id="4.2.1.77" evidence="3"/>
<evidence type="ECO:0000256" key="3">
    <source>
        <dbReference type="ARBA" id="ARBA00013105"/>
    </source>
</evidence>
<dbReference type="Gene3D" id="3.10.310.10">
    <property type="entry name" value="Diaminopimelate Epimerase, Chain A, domain 1"/>
    <property type="match status" value="1"/>
</dbReference>
<organism evidence="4 5">
    <name type="scientific">Stichopus japonicus</name>
    <name type="common">Sea cucumber</name>
    <dbReference type="NCBI Taxonomy" id="307972"/>
    <lineage>
        <taxon>Eukaryota</taxon>
        <taxon>Metazoa</taxon>
        <taxon>Echinodermata</taxon>
        <taxon>Eleutherozoa</taxon>
        <taxon>Echinozoa</taxon>
        <taxon>Holothuroidea</taxon>
        <taxon>Aspidochirotacea</taxon>
        <taxon>Aspidochirotida</taxon>
        <taxon>Stichopodidae</taxon>
        <taxon>Apostichopus</taxon>
    </lineage>
</organism>
<dbReference type="Pfam" id="PF05544">
    <property type="entry name" value="Pro_racemase"/>
    <property type="match status" value="1"/>
</dbReference>
<comment type="caution">
    <text evidence="4">The sequence shown here is derived from an EMBL/GenBank/DDBJ whole genome shotgun (WGS) entry which is preliminary data.</text>
</comment>
<dbReference type="GO" id="GO:0050346">
    <property type="term" value="F:trans-L-3-hydroxyproline dehydratase activity"/>
    <property type="evidence" value="ECO:0007669"/>
    <property type="project" value="UniProtKB-EC"/>
</dbReference>
<evidence type="ECO:0000313" key="4">
    <source>
        <dbReference type="EMBL" id="PIK32876.1"/>
    </source>
</evidence>
<comment type="similarity">
    <text evidence="2">Belongs to the proline racemase family.</text>
</comment>
<sequence>MGFSHFSRLWKYAAPHLCIVGLQVEVPGYGLVTVDIVYGGAFYAIITDTELGVNVVDSTIEDIANAGQAVTSALQGSTVIEHPDSEDLSFLYGTIITDGKDEWHAEKPTSSICIFAEKQVDRSPCGSGTTGRVALQYHKGQIGLGQQRIFKNSKTMSQFTATALREATLGKYKGVVVEVKGHGYYTGEGLYIREAKDDLGRGFLIN</sequence>
<dbReference type="PANTHER" id="PTHR33442">
    <property type="entry name" value="TRANS-3-HYDROXY-L-PROLINE DEHYDRATASE"/>
    <property type="match status" value="1"/>
</dbReference>
<dbReference type="STRING" id="307972.A0A2G8JAV2"/>
<dbReference type="EMBL" id="MRZV01003073">
    <property type="protein sequence ID" value="PIK32876.1"/>
    <property type="molecule type" value="Genomic_DNA"/>
</dbReference>
<accession>A0A2G8JAV2</accession>
<comment type="catalytic activity">
    <reaction evidence="1">
        <text>trans-3-hydroxy-L-proline = 1-pyrroline-2-carboxylate + H2O</text>
        <dbReference type="Rhea" id="RHEA:10320"/>
        <dbReference type="ChEBI" id="CHEBI:15377"/>
        <dbReference type="ChEBI" id="CHEBI:39785"/>
        <dbReference type="ChEBI" id="CHEBI:57938"/>
        <dbReference type="EC" id="4.2.1.77"/>
    </reaction>
</comment>
<evidence type="ECO:0000256" key="2">
    <source>
        <dbReference type="ARBA" id="ARBA00007529"/>
    </source>
</evidence>
<gene>
    <name evidence="4" type="ORF">BSL78_30312</name>
</gene>
<protein>
    <recommendedName>
        <fullName evidence="3">trans-L-3-hydroxyproline dehydratase</fullName>
        <ecNumber evidence="3">4.2.1.77</ecNumber>
    </recommendedName>
</protein>
<name>A0A2G8JAV2_STIJA</name>
<dbReference type="OrthoDB" id="6409228at2759"/>
<dbReference type="PANTHER" id="PTHR33442:SF1">
    <property type="entry name" value="TRANS-3-HYDROXY-L-PROLINE DEHYDRATASE"/>
    <property type="match status" value="1"/>
</dbReference>
<dbReference type="AlphaFoldDB" id="A0A2G8JAV2"/>
<dbReference type="SUPFAM" id="SSF54506">
    <property type="entry name" value="Diaminopimelate epimerase-like"/>
    <property type="match status" value="1"/>
</dbReference>
<keyword evidence="5" id="KW-1185">Reference proteome</keyword>
<evidence type="ECO:0000256" key="1">
    <source>
        <dbReference type="ARBA" id="ARBA00001148"/>
    </source>
</evidence>
<dbReference type="InterPro" id="IPR008794">
    <property type="entry name" value="Pro_racemase_fam"/>
</dbReference>
<reference evidence="4 5" key="1">
    <citation type="journal article" date="2017" name="PLoS Biol.">
        <title>The sea cucumber genome provides insights into morphological evolution and visceral regeneration.</title>
        <authorList>
            <person name="Zhang X."/>
            <person name="Sun L."/>
            <person name="Yuan J."/>
            <person name="Sun Y."/>
            <person name="Gao Y."/>
            <person name="Zhang L."/>
            <person name="Li S."/>
            <person name="Dai H."/>
            <person name="Hamel J.F."/>
            <person name="Liu C."/>
            <person name="Yu Y."/>
            <person name="Liu S."/>
            <person name="Lin W."/>
            <person name="Guo K."/>
            <person name="Jin S."/>
            <person name="Xu P."/>
            <person name="Storey K.B."/>
            <person name="Huan P."/>
            <person name="Zhang T."/>
            <person name="Zhou Y."/>
            <person name="Zhang J."/>
            <person name="Lin C."/>
            <person name="Li X."/>
            <person name="Xing L."/>
            <person name="Huo D."/>
            <person name="Sun M."/>
            <person name="Wang L."/>
            <person name="Mercier A."/>
            <person name="Li F."/>
            <person name="Yang H."/>
            <person name="Xiang J."/>
        </authorList>
    </citation>
    <scope>NUCLEOTIDE SEQUENCE [LARGE SCALE GENOMIC DNA]</scope>
    <source>
        <strain evidence="4">Shaxun</strain>
        <tissue evidence="4">Muscle</tissue>
    </source>
</reference>
<proteinExistence type="inferred from homology"/>